<name>A0ACC0W6D4_9STRA</name>
<gene>
    <name evidence="1" type="ORF">PsorP6_004880</name>
</gene>
<dbReference type="Proteomes" id="UP001163321">
    <property type="component" value="Chromosome 4"/>
</dbReference>
<comment type="caution">
    <text evidence="1">The sequence shown here is derived from an EMBL/GenBank/DDBJ whole genome shotgun (WGS) entry which is preliminary data.</text>
</comment>
<accession>A0ACC0W6D4</accession>
<reference evidence="1 2" key="1">
    <citation type="journal article" date="2022" name="bioRxiv">
        <title>The genome of the oomycete Peronosclerospora sorghi, a cosmopolitan pathogen of maize and sorghum, is inflated with dispersed pseudogenes.</title>
        <authorList>
            <person name="Fletcher K."/>
            <person name="Martin F."/>
            <person name="Isakeit T."/>
            <person name="Cavanaugh K."/>
            <person name="Magill C."/>
            <person name="Michelmore R."/>
        </authorList>
    </citation>
    <scope>NUCLEOTIDE SEQUENCE [LARGE SCALE GENOMIC DNA]</scope>
    <source>
        <strain evidence="1">P6</strain>
    </source>
</reference>
<protein>
    <submittedName>
        <fullName evidence="1">Uncharacterized protein</fullName>
    </submittedName>
</protein>
<dbReference type="EMBL" id="CM047583">
    <property type="protein sequence ID" value="KAI9914007.1"/>
    <property type="molecule type" value="Genomic_DNA"/>
</dbReference>
<proteinExistence type="predicted"/>
<sequence length="237" mass="25412">MACRVDEAEHISSKPAAVVRGRLLVLLPACLDNPSTVELIAPTITAADPLAWFAECGMSIGRDKKEEFTSSFSLCGTEKLPSLKLPTEREMAMDRSLCFSISSSRASFAKYFCAWLRICADGPIALVFAGSSDTVVDGADETRGTIDGETGLLGSRSRSSISPSSYVHNHSASDLKPNLSATAKRFASIVVPDEAYLSLVHDRQHSTDGVQRAHSVPLLPAVTPLPRRKVLCMCGEA</sequence>
<evidence type="ECO:0000313" key="2">
    <source>
        <dbReference type="Proteomes" id="UP001163321"/>
    </source>
</evidence>
<organism evidence="1 2">
    <name type="scientific">Peronosclerospora sorghi</name>
    <dbReference type="NCBI Taxonomy" id="230839"/>
    <lineage>
        <taxon>Eukaryota</taxon>
        <taxon>Sar</taxon>
        <taxon>Stramenopiles</taxon>
        <taxon>Oomycota</taxon>
        <taxon>Peronosporomycetes</taxon>
        <taxon>Peronosporales</taxon>
        <taxon>Peronosporaceae</taxon>
        <taxon>Peronosclerospora</taxon>
    </lineage>
</organism>
<evidence type="ECO:0000313" key="1">
    <source>
        <dbReference type="EMBL" id="KAI9914007.1"/>
    </source>
</evidence>
<keyword evidence="2" id="KW-1185">Reference proteome</keyword>